<proteinExistence type="predicted"/>
<dbReference type="Proteomes" id="UP000191112">
    <property type="component" value="Unassembled WGS sequence"/>
</dbReference>
<protein>
    <recommendedName>
        <fullName evidence="4">C1q domain-containing protein</fullName>
    </recommendedName>
</protein>
<keyword evidence="1" id="KW-0732">Signal</keyword>
<reference evidence="2 3" key="1">
    <citation type="submission" date="2017-02" db="EMBL/GenBank/DDBJ databases">
        <authorList>
            <person name="Peterson S.W."/>
        </authorList>
    </citation>
    <scope>NUCLEOTIDE SEQUENCE [LARGE SCALE GENOMIC DNA]</scope>
    <source>
        <strain evidence="2 3">DSM 22323</strain>
    </source>
</reference>
<dbReference type="EMBL" id="FUYZ01000005">
    <property type="protein sequence ID" value="SKB90638.1"/>
    <property type="molecule type" value="Genomic_DNA"/>
</dbReference>
<keyword evidence="3" id="KW-1185">Reference proteome</keyword>
<organism evidence="2 3">
    <name type="scientific">Soonwooa buanensis</name>
    <dbReference type="NCBI Taxonomy" id="619805"/>
    <lineage>
        <taxon>Bacteria</taxon>
        <taxon>Pseudomonadati</taxon>
        <taxon>Bacteroidota</taxon>
        <taxon>Flavobacteriia</taxon>
        <taxon>Flavobacteriales</taxon>
        <taxon>Weeksellaceae</taxon>
        <taxon>Chryseobacterium group</taxon>
        <taxon>Soonwooa</taxon>
    </lineage>
</organism>
<evidence type="ECO:0008006" key="4">
    <source>
        <dbReference type="Google" id="ProtNLM"/>
    </source>
</evidence>
<evidence type="ECO:0000256" key="1">
    <source>
        <dbReference type="SAM" id="SignalP"/>
    </source>
</evidence>
<dbReference type="RefSeq" id="WP_079667003.1">
    <property type="nucleotide sequence ID" value="NZ_FUYZ01000005.1"/>
</dbReference>
<sequence>MKTKLLISLSVIFTITLNAQVGINTTNPEATLHINGNTKINTVQEITSLSNTKILTYNQTTSEVTKADISLIQAYVNTTITKATSSGSTILSGNLFTGWDRLSFTKDPNFTSNFNETTSTYKVPVAGVYAINFKFRYGTGVQLSLLNFGGTPKIGILKHLTTGGYTEINKKDFSGATLPLVLSLLISDTEINSIHKLNKDDILSFEYYRGGISLNLLTGSVSEISIYKISD</sequence>
<dbReference type="OrthoDB" id="1345111at2"/>
<feature type="signal peptide" evidence="1">
    <location>
        <begin position="1"/>
        <end position="19"/>
    </location>
</feature>
<gene>
    <name evidence="2" type="ORF">SAMN05660477_01754</name>
</gene>
<feature type="chain" id="PRO_5012233782" description="C1q domain-containing protein" evidence="1">
    <location>
        <begin position="20"/>
        <end position="231"/>
    </location>
</feature>
<name>A0A1T5F3N4_9FLAO</name>
<dbReference type="AlphaFoldDB" id="A0A1T5F3N4"/>
<accession>A0A1T5F3N4</accession>
<evidence type="ECO:0000313" key="2">
    <source>
        <dbReference type="EMBL" id="SKB90638.1"/>
    </source>
</evidence>
<evidence type="ECO:0000313" key="3">
    <source>
        <dbReference type="Proteomes" id="UP000191112"/>
    </source>
</evidence>